<dbReference type="RefSeq" id="WP_025353217.1">
    <property type="nucleotide sequence ID" value="NZ_CP006850.1"/>
</dbReference>
<organism evidence="1 2">
    <name type="scientific">Nocardia nova SH22a</name>
    <dbReference type="NCBI Taxonomy" id="1415166"/>
    <lineage>
        <taxon>Bacteria</taxon>
        <taxon>Bacillati</taxon>
        <taxon>Actinomycetota</taxon>
        <taxon>Actinomycetes</taxon>
        <taxon>Mycobacteriales</taxon>
        <taxon>Nocardiaceae</taxon>
        <taxon>Nocardia</taxon>
    </lineage>
</organism>
<dbReference type="eggNOG" id="ENOG5032CTQ">
    <property type="taxonomic scope" value="Bacteria"/>
</dbReference>
<name>W5TRF5_9NOCA</name>
<dbReference type="EMBL" id="CP006850">
    <property type="protein sequence ID" value="AHH21935.1"/>
    <property type="molecule type" value="Genomic_DNA"/>
</dbReference>
<accession>W5TRF5</accession>
<reference evidence="1 2" key="1">
    <citation type="journal article" date="2014" name="Appl. Environ. Microbiol.">
        <title>Insights into the Microbial Degradation of Rubber and Gutta-Percha by Analysis of the Complete Genome of Nocardia nova SH22a.</title>
        <authorList>
            <person name="Luo Q."/>
            <person name="Hiessl S."/>
            <person name="Poehlein A."/>
            <person name="Daniel R."/>
            <person name="Steinbuchel A."/>
        </authorList>
    </citation>
    <scope>NUCLEOTIDE SEQUENCE [LARGE SCALE GENOMIC DNA]</scope>
    <source>
        <strain evidence="1">SH22a</strain>
    </source>
</reference>
<protein>
    <submittedName>
        <fullName evidence="1">Uncharacterized protein</fullName>
    </submittedName>
</protein>
<dbReference type="Proteomes" id="UP000019150">
    <property type="component" value="Chromosome"/>
</dbReference>
<proteinExistence type="predicted"/>
<dbReference type="HOGENOM" id="CLU_2024312_0_0_11"/>
<dbReference type="AlphaFoldDB" id="W5TRF5"/>
<dbReference type="KEGG" id="nno:NONO_c71770"/>
<keyword evidence="2" id="KW-1185">Reference proteome</keyword>
<dbReference type="OrthoDB" id="4552501at2"/>
<evidence type="ECO:0000313" key="1">
    <source>
        <dbReference type="EMBL" id="AHH21935.1"/>
    </source>
</evidence>
<sequence>MVEPEPSAAELVESVIRAGAAAGYRIDRDDAGRLRLAAVGGEAVEPALVFAVTESEWCDYYRRLSANAGGPGWTETPWQVWMLLMSTHLDEAVYEAGRLGGPGVIVIHETGLQAVSEAGAGQ</sequence>
<evidence type="ECO:0000313" key="2">
    <source>
        <dbReference type="Proteomes" id="UP000019150"/>
    </source>
</evidence>
<gene>
    <name evidence="1" type="ORF">NONO_c71770</name>
</gene>
<dbReference type="PATRIC" id="fig|1415166.3.peg.7363"/>